<feature type="compositionally biased region" description="Acidic residues" evidence="1">
    <location>
        <begin position="51"/>
        <end position="74"/>
    </location>
</feature>
<dbReference type="EMBL" id="JAGFBM010000010">
    <property type="protein sequence ID" value="MBO3086417.1"/>
    <property type="molecule type" value="Genomic_DNA"/>
</dbReference>
<comment type="caution">
    <text evidence="2">The sequence shown here is derived from an EMBL/GenBank/DDBJ whole genome shotgun (WGS) entry which is preliminary data.</text>
</comment>
<feature type="compositionally biased region" description="Acidic residues" evidence="1">
    <location>
        <begin position="28"/>
        <end position="41"/>
    </location>
</feature>
<name>A0ABS3SL79_9CELL</name>
<accession>A0ABS3SL79</accession>
<dbReference type="Proteomes" id="UP000678317">
    <property type="component" value="Unassembled WGS sequence"/>
</dbReference>
<dbReference type="RefSeq" id="WP_208209829.1">
    <property type="nucleotide sequence ID" value="NZ_CP074404.1"/>
</dbReference>
<protein>
    <submittedName>
        <fullName evidence="2">Uncharacterized protein</fullName>
    </submittedName>
</protein>
<evidence type="ECO:0000313" key="2">
    <source>
        <dbReference type="EMBL" id="MBO3086417.1"/>
    </source>
</evidence>
<evidence type="ECO:0000313" key="3">
    <source>
        <dbReference type="Proteomes" id="UP000678317"/>
    </source>
</evidence>
<gene>
    <name evidence="2" type="ORF">J4035_17370</name>
</gene>
<evidence type="ECO:0000256" key="1">
    <source>
        <dbReference type="SAM" id="MobiDB-lite"/>
    </source>
</evidence>
<reference evidence="2 3" key="1">
    <citation type="submission" date="2021-03" db="EMBL/GenBank/DDBJ databases">
        <title>novel species in genus Cellulomonas.</title>
        <authorList>
            <person name="Zhang G."/>
        </authorList>
    </citation>
    <scope>NUCLEOTIDE SEQUENCE [LARGE SCALE GENOMIC DNA]</scope>
    <source>
        <strain evidence="3">zg-ZUI188</strain>
    </source>
</reference>
<keyword evidence="3" id="KW-1185">Reference proteome</keyword>
<feature type="region of interest" description="Disordered" evidence="1">
    <location>
        <begin position="1"/>
        <end position="74"/>
    </location>
</feature>
<proteinExistence type="predicted"/>
<organism evidence="2 3">
    <name type="scientific">Cellulomonas fengjieae</name>
    <dbReference type="NCBI Taxonomy" id="2819978"/>
    <lineage>
        <taxon>Bacteria</taxon>
        <taxon>Bacillati</taxon>
        <taxon>Actinomycetota</taxon>
        <taxon>Actinomycetes</taxon>
        <taxon>Micrococcales</taxon>
        <taxon>Cellulomonadaceae</taxon>
        <taxon>Cellulomonas</taxon>
    </lineage>
</organism>
<sequence>MSTVPGSDAWRDAGLAPVDPDGPRSLEDESVDPAPEPEDYEPGFPRPDRDGDADEADVIEQDTEVPTDDEPSDA</sequence>